<dbReference type="Proteomes" id="UP000805193">
    <property type="component" value="Unassembled WGS sequence"/>
</dbReference>
<proteinExistence type="predicted"/>
<sequence>GEDFYLAPTDEEDRELEAPSTSKGKKRKAYQKKRRKKKKRASLENTDVMGEDEVQDGH</sequence>
<comment type="caution">
    <text evidence="1">The sequence shown here is derived from an EMBL/GenBank/DDBJ whole genome shotgun (WGS) entry which is preliminary data.</text>
</comment>
<gene>
    <name evidence="1" type="ORF">HPB47_015417</name>
</gene>
<evidence type="ECO:0000313" key="1">
    <source>
        <dbReference type="EMBL" id="KAG0442985.1"/>
    </source>
</evidence>
<name>A0AC60QUT1_IXOPE</name>
<keyword evidence="2" id="KW-1185">Reference proteome</keyword>
<reference evidence="1 2" key="1">
    <citation type="journal article" date="2020" name="Cell">
        <title>Large-Scale Comparative Analyses of Tick Genomes Elucidate Their Genetic Diversity and Vector Capacities.</title>
        <authorList>
            <consortium name="Tick Genome and Microbiome Consortium (TIGMIC)"/>
            <person name="Jia N."/>
            <person name="Wang J."/>
            <person name="Shi W."/>
            <person name="Du L."/>
            <person name="Sun Y."/>
            <person name="Zhan W."/>
            <person name="Jiang J.F."/>
            <person name="Wang Q."/>
            <person name="Zhang B."/>
            <person name="Ji P."/>
            <person name="Bell-Sakyi L."/>
            <person name="Cui X.M."/>
            <person name="Yuan T.T."/>
            <person name="Jiang B.G."/>
            <person name="Yang W.F."/>
            <person name="Lam T.T."/>
            <person name="Chang Q.C."/>
            <person name="Ding S.J."/>
            <person name="Wang X.J."/>
            <person name="Zhu J.G."/>
            <person name="Ruan X.D."/>
            <person name="Zhao L."/>
            <person name="Wei J.T."/>
            <person name="Ye R.Z."/>
            <person name="Que T.C."/>
            <person name="Du C.H."/>
            <person name="Zhou Y.H."/>
            <person name="Cheng J.X."/>
            <person name="Dai P.F."/>
            <person name="Guo W.B."/>
            <person name="Han X.H."/>
            <person name="Huang E.J."/>
            <person name="Li L.F."/>
            <person name="Wei W."/>
            <person name="Gao Y.C."/>
            <person name="Liu J.Z."/>
            <person name="Shao H.Z."/>
            <person name="Wang X."/>
            <person name="Wang C.C."/>
            <person name="Yang T.C."/>
            <person name="Huo Q.B."/>
            <person name="Li W."/>
            <person name="Chen H.Y."/>
            <person name="Chen S.E."/>
            <person name="Zhou L.G."/>
            <person name="Ni X.B."/>
            <person name="Tian J.H."/>
            <person name="Sheng Y."/>
            <person name="Liu T."/>
            <person name="Pan Y.S."/>
            <person name="Xia L.Y."/>
            <person name="Li J."/>
            <person name="Zhao F."/>
            <person name="Cao W.C."/>
        </authorList>
    </citation>
    <scope>NUCLEOTIDE SEQUENCE [LARGE SCALE GENOMIC DNA]</scope>
    <source>
        <strain evidence="1">Iper-2018</strain>
    </source>
</reference>
<feature type="non-terminal residue" evidence="1">
    <location>
        <position position="1"/>
    </location>
</feature>
<protein>
    <submittedName>
        <fullName evidence="1">Uncharacterized protein</fullName>
    </submittedName>
</protein>
<accession>A0AC60QUT1</accession>
<evidence type="ECO:0000313" key="2">
    <source>
        <dbReference type="Proteomes" id="UP000805193"/>
    </source>
</evidence>
<dbReference type="EMBL" id="JABSTQ010004007">
    <property type="protein sequence ID" value="KAG0442985.1"/>
    <property type="molecule type" value="Genomic_DNA"/>
</dbReference>
<organism evidence="1 2">
    <name type="scientific">Ixodes persulcatus</name>
    <name type="common">Taiga tick</name>
    <dbReference type="NCBI Taxonomy" id="34615"/>
    <lineage>
        <taxon>Eukaryota</taxon>
        <taxon>Metazoa</taxon>
        <taxon>Ecdysozoa</taxon>
        <taxon>Arthropoda</taxon>
        <taxon>Chelicerata</taxon>
        <taxon>Arachnida</taxon>
        <taxon>Acari</taxon>
        <taxon>Parasitiformes</taxon>
        <taxon>Ixodida</taxon>
        <taxon>Ixodoidea</taxon>
        <taxon>Ixodidae</taxon>
        <taxon>Ixodinae</taxon>
        <taxon>Ixodes</taxon>
    </lineage>
</organism>